<dbReference type="InterPro" id="IPR051681">
    <property type="entry name" value="Ser/Thr_Kinases-Pseudokinases"/>
</dbReference>
<dbReference type="SUPFAM" id="SSF56112">
    <property type="entry name" value="Protein kinase-like (PK-like)"/>
    <property type="match status" value="1"/>
</dbReference>
<dbReference type="GO" id="GO:0007166">
    <property type="term" value="P:cell surface receptor signaling pathway"/>
    <property type="evidence" value="ECO:0007669"/>
    <property type="project" value="InterPro"/>
</dbReference>
<keyword evidence="3" id="KW-0808">Transferase</keyword>
<dbReference type="InterPro" id="IPR008266">
    <property type="entry name" value="Tyr_kinase_AS"/>
</dbReference>
<dbReference type="AlphaFoldDB" id="A0A2Z6S2P0"/>
<dbReference type="InterPro" id="IPR001245">
    <property type="entry name" value="Ser-Thr/Tyr_kinase_cat_dom"/>
</dbReference>
<dbReference type="Proteomes" id="UP000247702">
    <property type="component" value="Unassembled WGS sequence"/>
</dbReference>
<dbReference type="Gene3D" id="1.20.930.20">
    <property type="entry name" value="Adaptor protein Cbl, N-terminal domain"/>
    <property type="match status" value="1"/>
</dbReference>
<dbReference type="GO" id="GO:0005524">
    <property type="term" value="F:ATP binding"/>
    <property type="evidence" value="ECO:0007669"/>
    <property type="project" value="InterPro"/>
</dbReference>
<feature type="domain" description="Protein kinase" evidence="1">
    <location>
        <begin position="261"/>
        <end position="517"/>
    </location>
</feature>
<dbReference type="Proteomes" id="UP000615446">
    <property type="component" value="Unassembled WGS sequence"/>
</dbReference>
<dbReference type="InterPro" id="IPR054000">
    <property type="entry name" value="MLKL_N"/>
</dbReference>
<dbReference type="EMBL" id="BEXD01004304">
    <property type="protein sequence ID" value="GBC09496.1"/>
    <property type="molecule type" value="Genomic_DNA"/>
</dbReference>
<dbReference type="Pfam" id="PF07714">
    <property type="entry name" value="PK_Tyr_Ser-Thr"/>
    <property type="match status" value="1"/>
</dbReference>
<dbReference type="InterPro" id="IPR000719">
    <property type="entry name" value="Prot_kinase_dom"/>
</dbReference>
<reference evidence="3" key="2">
    <citation type="submission" date="2019-10" db="EMBL/GenBank/DDBJ databases">
        <title>Conservation and host-specific expression of non-tandemly repeated heterogenous ribosome RNA gene in arbuscular mycorrhizal fungi.</title>
        <authorList>
            <person name="Maeda T."/>
            <person name="Kobayashi Y."/>
            <person name="Nakagawa T."/>
            <person name="Ezawa T."/>
            <person name="Yamaguchi K."/>
            <person name="Bino T."/>
            <person name="Nishimoto Y."/>
            <person name="Shigenobu S."/>
            <person name="Kawaguchi M."/>
        </authorList>
    </citation>
    <scope>NUCLEOTIDE SEQUENCE</scope>
    <source>
        <strain evidence="3">HR1</strain>
    </source>
</reference>
<dbReference type="InterPro" id="IPR006597">
    <property type="entry name" value="Sel1-like"/>
</dbReference>
<dbReference type="PROSITE" id="PS50011">
    <property type="entry name" value="PROTEIN_KINASE_DOM"/>
    <property type="match status" value="1"/>
</dbReference>
<dbReference type="EMBL" id="BLAL01000017">
    <property type="protein sequence ID" value="GES75781.1"/>
    <property type="molecule type" value="Genomic_DNA"/>
</dbReference>
<dbReference type="CDD" id="cd21037">
    <property type="entry name" value="MLKL_NTD"/>
    <property type="match status" value="1"/>
</dbReference>
<accession>A0A2Z6S2P0</accession>
<evidence type="ECO:0000313" key="2">
    <source>
        <dbReference type="EMBL" id="GBC09496.1"/>
    </source>
</evidence>
<dbReference type="PANTHER" id="PTHR44329">
    <property type="entry name" value="SERINE/THREONINE-PROTEIN KINASE TNNI3K-RELATED"/>
    <property type="match status" value="1"/>
</dbReference>
<keyword evidence="3" id="KW-0418">Kinase</keyword>
<dbReference type="InterPro" id="IPR036537">
    <property type="entry name" value="Adaptor_Cbl_N_dom_sf"/>
</dbReference>
<dbReference type="GO" id="GO:0004713">
    <property type="term" value="F:protein tyrosine kinase activity"/>
    <property type="evidence" value="ECO:0007669"/>
    <property type="project" value="InterPro"/>
</dbReference>
<dbReference type="InterPro" id="IPR059179">
    <property type="entry name" value="MLKL-like_MCAfunc"/>
</dbReference>
<gene>
    <name evidence="3" type="ORF">RCL2_000319200</name>
    <name evidence="2" type="ORF">RclHR1_08900010</name>
</gene>
<proteinExistence type="predicted"/>
<dbReference type="Pfam" id="PF08238">
    <property type="entry name" value="Sel1"/>
    <property type="match status" value="2"/>
</dbReference>
<evidence type="ECO:0000259" key="1">
    <source>
        <dbReference type="PROSITE" id="PS50011"/>
    </source>
</evidence>
<dbReference type="Gene3D" id="1.25.40.10">
    <property type="entry name" value="Tetratricopeptide repeat domain"/>
    <property type="match status" value="1"/>
</dbReference>
<protein>
    <submittedName>
        <fullName evidence="3">Kinase-like domain-containing protein</fullName>
    </submittedName>
</protein>
<keyword evidence="4" id="KW-1185">Reference proteome</keyword>
<dbReference type="InterPro" id="IPR011990">
    <property type="entry name" value="TPR-like_helical_dom_sf"/>
</dbReference>
<comment type="caution">
    <text evidence="2">The sequence shown here is derived from an EMBL/GenBank/DDBJ whole genome shotgun (WGS) entry which is preliminary data.</text>
</comment>
<dbReference type="SMART" id="SM00671">
    <property type="entry name" value="SEL1"/>
    <property type="match status" value="2"/>
</dbReference>
<evidence type="ECO:0000313" key="3">
    <source>
        <dbReference type="EMBL" id="GES75781.1"/>
    </source>
</evidence>
<sequence>MEDVESKKIQQLFVIEKITNGTSSRTNMVQCAGVKVVAETAVSFTKFLPIISEIGNIFNEIVDLVEAAEHNKRTCKILKDRVYAIELIVLDLKVQREDNEVFLNNKNYLYLQNLTNIIVRIRKFISEISQMKTLIKYIKAKNIKKTFIELCEEFDDCVNVLSFSINVKIADELAQLKVDQDDLVKYLQEMVAGIKADVNHIDYDTNEIEDYLENLSNQFSSTVVKVNVMNNTMEKLMNEPSQNQTKIDNIFQVHPLELSDYEKDDSEKPRKNGRVTKWYNVINKDEEVAFKSISEKEDKIIVQNQVTILKELHNWENIIKFYGIISDGNKWYLIVEWAECGNLREFYQNKDNFDLKLKLRISLDIARGLNFLRTVEIFHRDIRSKNILITIDETAKLANFNYLSATTLNQSQNLERVRYCAPELLERAPNSRYDRKCEVYSFGILLWEIAEERIPYEGNNDILDITDKVRNKRYRELFSENSQMPEEFKQLEIKAVRDDPYSRPIITKMFEVLRDCFRDNLKKHSQDLSRPSSSKPFTPRCTPKRAFSINQDKYTLPINLPDFESFNYMTLTNAAKQHKLFKNGKPVGDLKTAYKCFEAYATLRETSKANRNQIIAKYFRAYYISKGLAPTNPPNKEQIVAELFKEVADDKVNEFPEAKVRYGDCLYYGKGVEQNFSEALKYFEKAAEDGFKVAMYNAGNMYYNGIGCTEDKEKAIDYMKLAAYGDHEPAIKFCKERNL</sequence>
<reference evidence="2 4" key="1">
    <citation type="submission" date="2017-11" db="EMBL/GenBank/DDBJ databases">
        <title>The genome of Rhizophagus clarus HR1 reveals common genetic basis of auxotrophy among arbuscular mycorrhizal fungi.</title>
        <authorList>
            <person name="Kobayashi Y."/>
        </authorList>
    </citation>
    <scope>NUCLEOTIDE SEQUENCE [LARGE SCALE GENOMIC DNA]</scope>
    <source>
        <strain evidence="2 4">HR1</strain>
    </source>
</reference>
<dbReference type="SUPFAM" id="SSF81901">
    <property type="entry name" value="HCP-like"/>
    <property type="match status" value="1"/>
</dbReference>
<dbReference type="Pfam" id="PF22215">
    <property type="entry name" value="MLKL_N"/>
    <property type="match status" value="1"/>
</dbReference>
<dbReference type="SMART" id="SM00219">
    <property type="entry name" value="TyrKc"/>
    <property type="match status" value="1"/>
</dbReference>
<evidence type="ECO:0000313" key="4">
    <source>
        <dbReference type="Proteomes" id="UP000247702"/>
    </source>
</evidence>
<dbReference type="InterPro" id="IPR011009">
    <property type="entry name" value="Kinase-like_dom_sf"/>
</dbReference>
<dbReference type="GO" id="GO:0004674">
    <property type="term" value="F:protein serine/threonine kinase activity"/>
    <property type="evidence" value="ECO:0007669"/>
    <property type="project" value="TreeGrafter"/>
</dbReference>
<dbReference type="OrthoDB" id="2397077at2759"/>
<name>A0A2Z6S2P0_9GLOM</name>
<dbReference type="Gene3D" id="1.10.510.10">
    <property type="entry name" value="Transferase(Phosphotransferase) domain 1"/>
    <property type="match status" value="1"/>
</dbReference>
<dbReference type="PROSITE" id="PS00109">
    <property type="entry name" value="PROTEIN_KINASE_TYR"/>
    <property type="match status" value="1"/>
</dbReference>
<organism evidence="2 4">
    <name type="scientific">Rhizophagus clarus</name>
    <dbReference type="NCBI Taxonomy" id="94130"/>
    <lineage>
        <taxon>Eukaryota</taxon>
        <taxon>Fungi</taxon>
        <taxon>Fungi incertae sedis</taxon>
        <taxon>Mucoromycota</taxon>
        <taxon>Glomeromycotina</taxon>
        <taxon>Glomeromycetes</taxon>
        <taxon>Glomerales</taxon>
        <taxon>Glomeraceae</taxon>
        <taxon>Rhizophagus</taxon>
    </lineage>
</organism>
<dbReference type="InterPro" id="IPR020635">
    <property type="entry name" value="Tyr_kinase_cat_dom"/>
</dbReference>